<keyword evidence="1" id="KW-0472">Membrane</keyword>
<feature type="domain" description="Sulfatase N-terminal" evidence="2">
    <location>
        <begin position="295"/>
        <end position="606"/>
    </location>
</feature>
<evidence type="ECO:0000313" key="3">
    <source>
        <dbReference type="EMBL" id="OGL42588.1"/>
    </source>
</evidence>
<feature type="transmembrane region" description="Helical" evidence="1">
    <location>
        <begin position="198"/>
        <end position="221"/>
    </location>
</feature>
<comment type="caution">
    <text evidence="3">The sequence shown here is derived from an EMBL/GenBank/DDBJ whole genome shotgun (WGS) entry which is preliminary data.</text>
</comment>
<evidence type="ECO:0000256" key="1">
    <source>
        <dbReference type="SAM" id="Phobius"/>
    </source>
</evidence>
<dbReference type="Gene3D" id="3.30.1120.10">
    <property type="match status" value="1"/>
</dbReference>
<dbReference type="AlphaFoldDB" id="A0A1F7RN54"/>
<dbReference type="SUPFAM" id="SSF53649">
    <property type="entry name" value="Alkaline phosphatase-like"/>
    <property type="match status" value="1"/>
</dbReference>
<dbReference type="Pfam" id="PF00884">
    <property type="entry name" value="Sulfatase"/>
    <property type="match status" value="1"/>
</dbReference>
<dbReference type="EMBL" id="MGDB01000037">
    <property type="protein sequence ID" value="OGL42588.1"/>
    <property type="molecule type" value="Genomic_DNA"/>
</dbReference>
<reference evidence="3 4" key="1">
    <citation type="journal article" date="2016" name="Nat. Commun.">
        <title>Thousands of microbial genomes shed light on interconnected biogeochemical processes in an aquifer system.</title>
        <authorList>
            <person name="Anantharaman K."/>
            <person name="Brown C.T."/>
            <person name="Hug L.A."/>
            <person name="Sharon I."/>
            <person name="Castelle C.J."/>
            <person name="Probst A.J."/>
            <person name="Thomas B.C."/>
            <person name="Singh A."/>
            <person name="Wilkins M.J."/>
            <person name="Karaoz U."/>
            <person name="Brodie E.L."/>
            <person name="Williams K.H."/>
            <person name="Hubbard S.S."/>
            <person name="Banfield J.F."/>
        </authorList>
    </citation>
    <scope>NUCLEOTIDE SEQUENCE [LARGE SCALE GENOMIC DNA]</scope>
</reference>
<dbReference type="Gene3D" id="3.40.720.10">
    <property type="entry name" value="Alkaline Phosphatase, subunit A"/>
    <property type="match status" value="1"/>
</dbReference>
<evidence type="ECO:0000259" key="2">
    <source>
        <dbReference type="Pfam" id="PF00884"/>
    </source>
</evidence>
<evidence type="ECO:0000313" key="4">
    <source>
        <dbReference type="Proteomes" id="UP000178526"/>
    </source>
</evidence>
<dbReference type="PANTHER" id="PTHR43751:SF3">
    <property type="entry name" value="SULFATASE N-TERMINAL DOMAIN-CONTAINING PROTEIN"/>
    <property type="match status" value="1"/>
</dbReference>
<dbReference type="InterPro" id="IPR017850">
    <property type="entry name" value="Alkaline_phosphatase_core_sf"/>
</dbReference>
<organism evidence="3 4">
    <name type="scientific">Candidatus Schekmanbacteria bacterium GWA2_38_11</name>
    <dbReference type="NCBI Taxonomy" id="1817876"/>
    <lineage>
        <taxon>Bacteria</taxon>
        <taxon>Candidatus Schekmaniibacteriota</taxon>
    </lineage>
</organism>
<feature type="transmembrane region" description="Helical" evidence="1">
    <location>
        <begin position="53"/>
        <end position="83"/>
    </location>
</feature>
<sequence length="737" mass="85162">MNRKQLIFLFILLGFVIGVVFGSFELVKFTGFQEKDIERNKIKFNELSSFEKILLGIYFLAINTFGFTIIMLLPVIPVCLFWSLYRKEQNNSEKLWPAMMICWGLYSEIIFINWGLPFLDKIRHYMSHREIFFNNLLLFCTILILSLLSFHLAFRIYNAISKGYWVLILINFIFFVGLAATLRFFFMKYFEEYVPATFRSTGLFLSLILLFLGLSIIPLYYERVVSLFGKNSPGGTKLNSKFLFISKLGMISLFALIFLTVLACSGYYKENLETGSEVYSEKDSPGTILKKGDINVILILIDTLRSDRLSCYGYKQETSPNIDELAKEGVLFTNSFSQTSWTKSSVACLFTSLYPAQHNANIFEDTLPDKANTIAEILKGAGYITAAFVANPNVGKAFNFNQGFDLYCDDFIKDKIYYSVLRNSFLGEITKSISRNRFFPQDGANADTLNALILPWLKNHKDNKFFLYLHYRDPHSPYSPPSFYYRKYVNRLMPDVYKGNDRFDVNVTEASLYDGEIEFTDFQIGELLKEVDNLKLEKNTLVILLSDHGEAFLEHENKEHGFTLYQEEISVPLIMRLPGVITAGESADYQVCTIDVMPTIIDILNIRYKGMTEGKSLVPVIKNPKSSGERDFIFFEERYLMGKPILLSLREGEYKYIFTKVFKDNIVVKSKIDQLFDLQKDPEELRNIANQRSEIVKRMKEKMDLLIKHMKETSLPSVKTRVDEKTKDQIRALGYIQ</sequence>
<keyword evidence="1" id="KW-0812">Transmembrane</keyword>
<dbReference type="CDD" id="cd16148">
    <property type="entry name" value="sulfatase_like"/>
    <property type="match status" value="1"/>
</dbReference>
<feature type="transmembrane region" description="Helical" evidence="1">
    <location>
        <begin position="164"/>
        <end position="186"/>
    </location>
</feature>
<dbReference type="InterPro" id="IPR052701">
    <property type="entry name" value="GAG_Ulvan_Degrading_Sulfatases"/>
</dbReference>
<protein>
    <recommendedName>
        <fullName evidence="2">Sulfatase N-terminal domain-containing protein</fullName>
    </recommendedName>
</protein>
<accession>A0A1F7RN54</accession>
<dbReference type="PANTHER" id="PTHR43751">
    <property type="entry name" value="SULFATASE"/>
    <property type="match status" value="1"/>
</dbReference>
<gene>
    <name evidence="3" type="ORF">A2042_06270</name>
</gene>
<feature type="transmembrane region" description="Helical" evidence="1">
    <location>
        <begin position="242"/>
        <end position="268"/>
    </location>
</feature>
<dbReference type="Proteomes" id="UP000178526">
    <property type="component" value="Unassembled WGS sequence"/>
</dbReference>
<feature type="transmembrane region" description="Helical" evidence="1">
    <location>
        <begin position="136"/>
        <end position="157"/>
    </location>
</feature>
<proteinExistence type="predicted"/>
<feature type="transmembrane region" description="Helical" evidence="1">
    <location>
        <begin position="95"/>
        <end position="116"/>
    </location>
</feature>
<dbReference type="InterPro" id="IPR000917">
    <property type="entry name" value="Sulfatase_N"/>
</dbReference>
<keyword evidence="1" id="KW-1133">Transmembrane helix</keyword>
<name>A0A1F7RN54_9BACT</name>